<name>A0AA97AJS0_9CYAN</name>
<gene>
    <name evidence="1" type="ORF">HJG54_21735</name>
</gene>
<protein>
    <submittedName>
        <fullName evidence="1">Uncharacterized protein</fullName>
    </submittedName>
</protein>
<dbReference type="EMBL" id="CP053586">
    <property type="protein sequence ID" value="WNZ25216.1"/>
    <property type="molecule type" value="Genomic_DNA"/>
</dbReference>
<organism evidence="1">
    <name type="scientific">Leptolyngbya sp. NK1-12</name>
    <dbReference type="NCBI Taxonomy" id="2547451"/>
    <lineage>
        <taxon>Bacteria</taxon>
        <taxon>Bacillati</taxon>
        <taxon>Cyanobacteriota</taxon>
        <taxon>Cyanophyceae</taxon>
        <taxon>Leptolyngbyales</taxon>
        <taxon>Leptolyngbyaceae</taxon>
        <taxon>Leptolyngbya group</taxon>
        <taxon>Leptolyngbya</taxon>
    </lineage>
</organism>
<sequence length="98" mass="10643">MELEVGKQQQEAIVAALQQMDGETLYKSRPQFLKVLDAALKGAGVKLSALVKKAVLAAFSDRDLTAEVCLDSGGNPEPDPDLRDTEIVPLTISRCPYR</sequence>
<dbReference type="RefSeq" id="WP_316431363.1">
    <property type="nucleotide sequence ID" value="NZ_CP053586.1"/>
</dbReference>
<accession>A0AA97AJS0</accession>
<dbReference type="AlphaFoldDB" id="A0AA97AJS0"/>
<reference evidence="1" key="1">
    <citation type="submission" date="2020-05" db="EMBL/GenBank/DDBJ databases">
        <authorList>
            <person name="Zhu T."/>
            <person name="Keshari N."/>
            <person name="Lu X."/>
        </authorList>
    </citation>
    <scope>NUCLEOTIDE SEQUENCE</scope>
    <source>
        <strain evidence="1">NK1-12</strain>
    </source>
</reference>
<proteinExistence type="predicted"/>
<evidence type="ECO:0000313" key="1">
    <source>
        <dbReference type="EMBL" id="WNZ25216.1"/>
    </source>
</evidence>